<keyword evidence="2" id="KW-0819">tRNA processing</keyword>
<dbReference type="SUPFAM" id="SSF48371">
    <property type="entry name" value="ARM repeat"/>
    <property type="match status" value="1"/>
</dbReference>
<dbReference type="Proteomes" id="UP001590951">
    <property type="component" value="Unassembled WGS sequence"/>
</dbReference>
<evidence type="ECO:0008006" key="9">
    <source>
        <dbReference type="Google" id="ProtNLM"/>
    </source>
</evidence>
<feature type="compositionally biased region" description="Polar residues" evidence="3">
    <location>
        <begin position="478"/>
        <end position="493"/>
    </location>
</feature>
<evidence type="ECO:0000259" key="6">
    <source>
        <dbReference type="Pfam" id="PF25151"/>
    </source>
</evidence>
<reference evidence="7 8" key="1">
    <citation type="submission" date="2024-09" db="EMBL/GenBank/DDBJ databases">
        <title>Rethinking Asexuality: The Enigmatic Case of Functional Sexual Genes in Lepraria (Stereocaulaceae).</title>
        <authorList>
            <person name="Doellman M."/>
            <person name="Sun Y."/>
            <person name="Barcenas-Pena A."/>
            <person name="Lumbsch H.T."/>
            <person name="Grewe F."/>
        </authorList>
    </citation>
    <scope>NUCLEOTIDE SEQUENCE [LARGE SCALE GENOMIC DNA]</scope>
    <source>
        <strain evidence="7 8">Grewe 0041</strain>
    </source>
</reference>
<gene>
    <name evidence="7" type="ORF">ABVK25_006807</name>
</gene>
<organism evidence="7 8">
    <name type="scientific">Lepraria finkii</name>
    <dbReference type="NCBI Taxonomy" id="1340010"/>
    <lineage>
        <taxon>Eukaryota</taxon>
        <taxon>Fungi</taxon>
        <taxon>Dikarya</taxon>
        <taxon>Ascomycota</taxon>
        <taxon>Pezizomycotina</taxon>
        <taxon>Lecanoromycetes</taxon>
        <taxon>OSLEUM clade</taxon>
        <taxon>Lecanoromycetidae</taxon>
        <taxon>Lecanorales</taxon>
        <taxon>Lecanorineae</taxon>
        <taxon>Stereocaulaceae</taxon>
        <taxon>Lepraria</taxon>
    </lineage>
</organism>
<protein>
    <recommendedName>
        <fullName evidence="9">DUF2428 domain-containing protein</fullName>
    </recommendedName>
</protein>
<sequence>MQQFSKEREHYDLTNADQQTDILPEDTLRQLSKSLTSIVPRNRIDHDVPDLQLSPAHGSASLNALCGFIEQCSSSSIPELRNISFTPTAWIKAFDIFLERSERHKAKPMRRLLLKITDILSKHPQDDVKRSLTEYAVSRAIGAMCTHQDIASVKPAIQALEHLIHKGVITAWEIVDFATKQSNNTPAIKDFAASSLADKEVGTTAFSDARRIKSVEKFTLDVLQWVQYPDCAPAAGRFLPSFFTSLSADHENKSTLALKERESPLWISPVKEALDGRPVLLEAFEHHILPGLLLLSPGDTGAFLSTLRLDDINRGGVGSSTNAELQLSILVAKVAADLKPSKGTGDILKTNKNMVEVPSPVIARAGHDRHITRRRDGVLIDSENLGISLLEHASSSVRMAALSLLVSSSASLKPMSRRVIHHLQICLPHFHVEANAKPRNEFIALMKKLCMRLRGATMSLLRANHAPEAPGLEDDSKSTANSESDSLEHQSSIGEDLRAHTAFRRWYLLFLIHELRPTASYQSHITALRILHTLLEGEVAGRRTLSKSDIEYFKALDENVPHGLILGPIFDLLLDPFDDVRHWAALVYEVHFQLNLVQPFASTMEEVEDEAHKARQDQQRYTAKGMIHTALLRAESKAEITGRADHADGVGRLYNLLYGFSRVLENPILWHHSNVLIVDRLISKLEEEVKIAKDDLLQAISNASLHGHLIALRYIASRPDYFVTLIASTKTGLETWREVTERIHLVCHGVWEAVRDTLCFDAPEGLELDEEEADDNDLGTKDALSFCWRALKESSSLLHAIITNKGYGPVSSDGEALKYDDYYKIGGLSFTQLAELRHRGAFSTVSNTFASCCISCAGSSDPGVVSLVKAYYYDALACMQQNASALTRRSAGMPAMITGILAAYPGSEIFNDGLLDLQAIADTPIEDLESEDARLPQVHALNCLKDIFTDARFGPSTEVHVADTLEIAASCLESHVWAIRNCGLMLFKALLRRLNGGTDMISTKVPSSHRRSSNLTYKTYPNLPGLVLKLLYNGRSLAIRSADLNGGEAHPSTDAHRIFPALEIVERSGLPAQYRSEISAAIWHHVESPDWLIREKAAKALSYVLDGRNLINEVERLLSPHCSSKNALHGRLLCLQFLLARTDIPLLTYKTLLPLINARWEDIIVNNPCPITAATYFGILADLCIFLLQNRSLVAQSVFDQHQLLNQMPFFQAEKLSRNPALALQSRGLKRCLSLKACINRLQRPLDELSQHDVDAILALDEARRNNSDESCLAILRLVPPHDLRHESDITQYADTSSPEPPKSDHGADFELAIRGYDLGVSYRESGDESSQKYLSAWVHMLTVAGLEHSELRTRVAAAHSLRGFFDGMRDANLQPRSAPQLLGVYLTLCDILVDDDEDVRDHGARTVSSLLSTVDPDHLSSTTTSLSLSPPAAKRRLLRFLEEQYRKSAAMFVELVRRLTGIDSIYRLKAHGLGDNVEDQAKYIASQLCPVAELFLEARTTQIAVFVEEKQNLYIDTVREADEWATLVVHINPDAWDPNLTMALESWAIDGLTYFLETYENSYDSGALSPTSKPEVYTLFMRVILSARVLMTRSSQSSSYAKAKENTCRALLEKLLDLGKQRLLHDLLLDHIQFILDDVLHPTHVAQTFTLMAKHR</sequence>
<evidence type="ECO:0000259" key="4">
    <source>
        <dbReference type="Pfam" id="PF10350"/>
    </source>
</evidence>
<evidence type="ECO:0000256" key="2">
    <source>
        <dbReference type="ARBA" id="ARBA00022694"/>
    </source>
</evidence>
<evidence type="ECO:0000256" key="3">
    <source>
        <dbReference type="SAM" id="MobiDB-lite"/>
    </source>
</evidence>
<dbReference type="InterPro" id="IPR051954">
    <property type="entry name" value="tRNA_methyltransferase_THADA"/>
</dbReference>
<dbReference type="Pfam" id="PF25151">
    <property type="entry name" value="TPR_Trm732_C"/>
    <property type="match status" value="1"/>
</dbReference>
<dbReference type="EMBL" id="JBHFEH010000024">
    <property type="protein sequence ID" value="KAL2052867.1"/>
    <property type="molecule type" value="Genomic_DNA"/>
</dbReference>
<feature type="domain" description="tRNA (32-2'-O)-methyltransferase regulator THADA-like C-terminal TPR repeats region" evidence="6">
    <location>
        <begin position="980"/>
        <end position="1138"/>
    </location>
</feature>
<evidence type="ECO:0000313" key="7">
    <source>
        <dbReference type="EMBL" id="KAL2052867.1"/>
    </source>
</evidence>
<name>A0ABR4B4S5_9LECA</name>
<comment type="caution">
    <text evidence="7">The sequence shown here is derived from an EMBL/GenBank/DDBJ whole genome shotgun (WGS) entry which is preliminary data.</text>
</comment>
<comment type="similarity">
    <text evidence="1">Belongs to the THADA family.</text>
</comment>
<proteinExistence type="inferred from homology"/>
<keyword evidence="8" id="KW-1185">Reference proteome</keyword>
<dbReference type="InterPro" id="IPR019442">
    <property type="entry name" value="THADA/TRM732_DUF2428"/>
</dbReference>
<dbReference type="Pfam" id="PF10350">
    <property type="entry name" value="DUF2428"/>
    <property type="match status" value="1"/>
</dbReference>
<evidence type="ECO:0000259" key="5">
    <source>
        <dbReference type="Pfam" id="PF25150"/>
    </source>
</evidence>
<dbReference type="PANTHER" id="PTHR14387:SF0">
    <property type="entry name" value="DUF2428 DOMAIN-CONTAINING PROTEIN"/>
    <property type="match status" value="1"/>
</dbReference>
<dbReference type="InterPro" id="IPR056843">
    <property type="entry name" value="THADA-like_TPR"/>
</dbReference>
<dbReference type="PANTHER" id="PTHR14387">
    <property type="entry name" value="THADA/DEATH RECEPTOR INTERACTING PROTEIN"/>
    <property type="match status" value="1"/>
</dbReference>
<accession>A0ABR4B4S5</accession>
<evidence type="ECO:0000256" key="1">
    <source>
        <dbReference type="ARBA" id="ARBA00010409"/>
    </source>
</evidence>
<evidence type="ECO:0000313" key="8">
    <source>
        <dbReference type="Proteomes" id="UP001590951"/>
    </source>
</evidence>
<dbReference type="InterPro" id="IPR056842">
    <property type="entry name" value="THADA-like_TPR_C"/>
</dbReference>
<feature type="domain" description="tRNA (32-2'-O)-methyltransferase regulator THADA-like TPR repeats region" evidence="5">
    <location>
        <begin position="265"/>
        <end position="581"/>
    </location>
</feature>
<feature type="region of interest" description="Disordered" evidence="3">
    <location>
        <begin position="467"/>
        <end position="493"/>
    </location>
</feature>
<dbReference type="Pfam" id="PF25150">
    <property type="entry name" value="TPR_Trm732"/>
    <property type="match status" value="1"/>
</dbReference>
<feature type="domain" description="DUF2428" evidence="4">
    <location>
        <begin position="739"/>
        <end position="978"/>
    </location>
</feature>
<dbReference type="Pfam" id="PF26523">
    <property type="entry name" value="Trm732_C"/>
    <property type="match status" value="1"/>
</dbReference>
<dbReference type="InterPro" id="IPR016024">
    <property type="entry name" value="ARM-type_fold"/>
</dbReference>